<feature type="region of interest" description="Disordered" evidence="1">
    <location>
        <begin position="1"/>
        <end position="20"/>
    </location>
</feature>
<dbReference type="KEGG" id="gtt:GUITHDRAFT_151830"/>
<organism evidence="2">
    <name type="scientific">Guillardia theta (strain CCMP2712)</name>
    <name type="common">Cryptophyte</name>
    <dbReference type="NCBI Taxonomy" id="905079"/>
    <lineage>
        <taxon>Eukaryota</taxon>
        <taxon>Cryptophyceae</taxon>
        <taxon>Pyrenomonadales</taxon>
        <taxon>Geminigeraceae</taxon>
        <taxon>Guillardia</taxon>
    </lineage>
</organism>
<dbReference type="HOGENOM" id="CLU_3018337_0_0_1"/>
<reference evidence="4" key="2">
    <citation type="submission" date="2012-11" db="EMBL/GenBank/DDBJ databases">
        <authorList>
            <person name="Kuo A."/>
            <person name="Curtis B.A."/>
            <person name="Tanifuji G."/>
            <person name="Burki F."/>
            <person name="Gruber A."/>
            <person name="Irimia M."/>
            <person name="Maruyama S."/>
            <person name="Arias M.C."/>
            <person name="Ball S.G."/>
            <person name="Gile G.H."/>
            <person name="Hirakawa Y."/>
            <person name="Hopkins J.F."/>
            <person name="Rensing S.A."/>
            <person name="Schmutz J."/>
            <person name="Symeonidi A."/>
            <person name="Elias M."/>
            <person name="Eveleigh R.J."/>
            <person name="Herman E.K."/>
            <person name="Klute M.J."/>
            <person name="Nakayama T."/>
            <person name="Obornik M."/>
            <person name="Reyes-Prieto A."/>
            <person name="Armbrust E.V."/>
            <person name="Aves S.J."/>
            <person name="Beiko R.G."/>
            <person name="Coutinho P."/>
            <person name="Dacks J.B."/>
            <person name="Durnford D.G."/>
            <person name="Fast N.M."/>
            <person name="Green B.R."/>
            <person name="Grisdale C."/>
            <person name="Hempe F."/>
            <person name="Henrissat B."/>
            <person name="Hoppner M.P."/>
            <person name="Ishida K.-I."/>
            <person name="Kim E."/>
            <person name="Koreny L."/>
            <person name="Kroth P.G."/>
            <person name="Liu Y."/>
            <person name="Malik S.-B."/>
            <person name="Maier U.G."/>
            <person name="McRose D."/>
            <person name="Mock T."/>
            <person name="Neilson J.A."/>
            <person name="Onodera N.T."/>
            <person name="Poole A.M."/>
            <person name="Pritham E.J."/>
            <person name="Richards T.A."/>
            <person name="Rocap G."/>
            <person name="Roy S.W."/>
            <person name="Sarai C."/>
            <person name="Schaack S."/>
            <person name="Shirato S."/>
            <person name="Slamovits C.H."/>
            <person name="Spencer D.F."/>
            <person name="Suzuki S."/>
            <person name="Worden A.Z."/>
            <person name="Zauner S."/>
            <person name="Barry K."/>
            <person name="Bell C."/>
            <person name="Bharti A.K."/>
            <person name="Crow J.A."/>
            <person name="Grimwood J."/>
            <person name="Kramer R."/>
            <person name="Lindquist E."/>
            <person name="Lucas S."/>
            <person name="Salamov A."/>
            <person name="McFadden G.I."/>
            <person name="Lane C.E."/>
            <person name="Keeling P.J."/>
            <person name="Gray M.W."/>
            <person name="Grigoriev I.V."/>
            <person name="Archibald J.M."/>
        </authorList>
    </citation>
    <scope>NUCLEOTIDE SEQUENCE</scope>
    <source>
        <strain evidence="4">CCMP2712</strain>
    </source>
</reference>
<proteinExistence type="predicted"/>
<evidence type="ECO:0000313" key="2">
    <source>
        <dbReference type="EMBL" id="EKX48233.1"/>
    </source>
</evidence>
<dbReference type="EnsemblProtists" id="EKX48233">
    <property type="protein sequence ID" value="EKX48233"/>
    <property type="gene ID" value="GUITHDRAFT_151830"/>
</dbReference>
<evidence type="ECO:0000313" key="3">
    <source>
        <dbReference type="EnsemblProtists" id="EKX48233"/>
    </source>
</evidence>
<dbReference type="PaxDb" id="55529-EKX48233"/>
<dbReference type="GeneID" id="17305060"/>
<dbReference type="RefSeq" id="XP_005835213.1">
    <property type="nucleotide sequence ID" value="XM_005835156.1"/>
</dbReference>
<dbReference type="AlphaFoldDB" id="L1JI78"/>
<gene>
    <name evidence="2" type="ORF">GUITHDRAFT_151830</name>
</gene>
<name>L1JI78_GUITC</name>
<evidence type="ECO:0000256" key="1">
    <source>
        <dbReference type="SAM" id="MobiDB-lite"/>
    </source>
</evidence>
<accession>L1JI78</accession>
<reference evidence="2 4" key="1">
    <citation type="journal article" date="2012" name="Nature">
        <title>Algal genomes reveal evolutionary mosaicism and the fate of nucleomorphs.</title>
        <authorList>
            <consortium name="DOE Joint Genome Institute"/>
            <person name="Curtis B.A."/>
            <person name="Tanifuji G."/>
            <person name="Burki F."/>
            <person name="Gruber A."/>
            <person name="Irimia M."/>
            <person name="Maruyama S."/>
            <person name="Arias M.C."/>
            <person name="Ball S.G."/>
            <person name="Gile G.H."/>
            <person name="Hirakawa Y."/>
            <person name="Hopkins J.F."/>
            <person name="Kuo A."/>
            <person name="Rensing S.A."/>
            <person name="Schmutz J."/>
            <person name="Symeonidi A."/>
            <person name="Elias M."/>
            <person name="Eveleigh R.J."/>
            <person name="Herman E.K."/>
            <person name="Klute M.J."/>
            <person name="Nakayama T."/>
            <person name="Obornik M."/>
            <person name="Reyes-Prieto A."/>
            <person name="Armbrust E.V."/>
            <person name="Aves S.J."/>
            <person name="Beiko R.G."/>
            <person name="Coutinho P."/>
            <person name="Dacks J.B."/>
            <person name="Durnford D.G."/>
            <person name="Fast N.M."/>
            <person name="Green B.R."/>
            <person name="Grisdale C.J."/>
            <person name="Hempel F."/>
            <person name="Henrissat B."/>
            <person name="Hoppner M.P."/>
            <person name="Ishida K."/>
            <person name="Kim E."/>
            <person name="Koreny L."/>
            <person name="Kroth P.G."/>
            <person name="Liu Y."/>
            <person name="Malik S.B."/>
            <person name="Maier U.G."/>
            <person name="McRose D."/>
            <person name="Mock T."/>
            <person name="Neilson J.A."/>
            <person name="Onodera N.T."/>
            <person name="Poole A.M."/>
            <person name="Pritham E.J."/>
            <person name="Richards T.A."/>
            <person name="Rocap G."/>
            <person name="Roy S.W."/>
            <person name="Sarai C."/>
            <person name="Schaack S."/>
            <person name="Shirato S."/>
            <person name="Slamovits C.H."/>
            <person name="Spencer D.F."/>
            <person name="Suzuki S."/>
            <person name="Worden A.Z."/>
            <person name="Zauner S."/>
            <person name="Barry K."/>
            <person name="Bell C."/>
            <person name="Bharti A.K."/>
            <person name="Crow J.A."/>
            <person name="Grimwood J."/>
            <person name="Kramer R."/>
            <person name="Lindquist E."/>
            <person name="Lucas S."/>
            <person name="Salamov A."/>
            <person name="McFadden G.I."/>
            <person name="Lane C.E."/>
            <person name="Keeling P.J."/>
            <person name="Gray M.W."/>
            <person name="Grigoriev I.V."/>
            <person name="Archibald J.M."/>
        </authorList>
    </citation>
    <scope>NUCLEOTIDE SEQUENCE</scope>
    <source>
        <strain evidence="2 4">CCMP2712</strain>
    </source>
</reference>
<dbReference type="EMBL" id="JH992986">
    <property type="protein sequence ID" value="EKX48233.1"/>
    <property type="molecule type" value="Genomic_DNA"/>
</dbReference>
<protein>
    <submittedName>
        <fullName evidence="2 3">Uncharacterized protein</fullName>
    </submittedName>
</protein>
<reference evidence="3" key="3">
    <citation type="submission" date="2015-06" db="UniProtKB">
        <authorList>
            <consortium name="EnsemblProtists"/>
        </authorList>
    </citation>
    <scope>IDENTIFICATION</scope>
</reference>
<keyword evidence="4" id="KW-1185">Reference proteome</keyword>
<dbReference type="Proteomes" id="UP000011087">
    <property type="component" value="Unassembled WGS sequence"/>
</dbReference>
<evidence type="ECO:0000313" key="4">
    <source>
        <dbReference type="Proteomes" id="UP000011087"/>
    </source>
</evidence>
<sequence length="56" mass="6100">MASLRTASKKNRATRSLQMTSIGAQRQLTLHSTMLTCLESGKIQPIPAGQQHKHGV</sequence>